<protein>
    <submittedName>
        <fullName evidence="3">Sugar phosphate isomerase</fullName>
    </submittedName>
    <submittedName>
        <fullName evidence="2">Xylose isomerase domain-containing protein TIM barrel</fullName>
        <ecNumber evidence="2">4.2.2.8</ecNumber>
    </submittedName>
</protein>
<evidence type="ECO:0000259" key="1">
    <source>
        <dbReference type="Pfam" id="PF01261"/>
    </source>
</evidence>
<gene>
    <name evidence="2" type="ORF">LACFE_CDS0805</name>
    <name evidence="3" type="ORF">LF01B1_18340</name>
</gene>
<dbReference type="AlphaFoldDB" id="A0A0G9GBH2"/>
<dbReference type="Pfam" id="PF01261">
    <property type="entry name" value="AP_endonuc_2"/>
    <property type="match status" value="1"/>
</dbReference>
<dbReference type="RefSeq" id="WP_015639580.1">
    <property type="nucleotide sequence ID" value="NZ_AP024320.1"/>
</dbReference>
<dbReference type="PATRIC" id="fig|1613.112.peg.843"/>
<dbReference type="EMBL" id="BOLH01000024">
    <property type="protein sequence ID" value="GIC72819.1"/>
    <property type="molecule type" value="Genomic_DNA"/>
</dbReference>
<dbReference type="Gene3D" id="3.20.20.150">
    <property type="entry name" value="Divalent-metal-dependent TIM barrel enzymes"/>
    <property type="match status" value="1"/>
</dbReference>
<organism evidence="2 4">
    <name type="scientific">Limosilactobacillus fermentum</name>
    <name type="common">Lactobacillus fermentum</name>
    <dbReference type="NCBI Taxonomy" id="1613"/>
    <lineage>
        <taxon>Bacteria</taxon>
        <taxon>Bacillati</taxon>
        <taxon>Bacillota</taxon>
        <taxon>Bacilli</taxon>
        <taxon>Lactobacillales</taxon>
        <taxon>Lactobacillaceae</taxon>
        <taxon>Limosilactobacillus</taxon>
    </lineage>
</organism>
<dbReference type="InterPro" id="IPR036237">
    <property type="entry name" value="Xyl_isomerase-like_sf"/>
</dbReference>
<dbReference type="EC" id="4.2.2.8" evidence="2"/>
<accession>A0A0G9GBH2</accession>
<dbReference type="Proteomes" id="UP000094714">
    <property type="component" value="Chromosome"/>
</dbReference>
<evidence type="ECO:0000313" key="4">
    <source>
        <dbReference type="Proteomes" id="UP000094714"/>
    </source>
</evidence>
<dbReference type="SUPFAM" id="SSF51658">
    <property type="entry name" value="Xylose isomerase-like"/>
    <property type="match status" value="1"/>
</dbReference>
<evidence type="ECO:0000313" key="2">
    <source>
        <dbReference type="EMBL" id="AOR74269.1"/>
    </source>
</evidence>
<evidence type="ECO:0000313" key="3">
    <source>
        <dbReference type="EMBL" id="GIC72819.1"/>
    </source>
</evidence>
<sequence>MFPQLGLKASSDPAQIEDRLKYHPQTFEFFTDVHNFTPAGLAELKAGIRSVQGAGIDQIVIHQPMKFGDIHSELAAPQTAFPDLYDFIERSTATLLELASEFDLQILIHGGYSGDFPRVIPFYQSLEAAQAAVLNRLDRFQELGGTHIMFENSISEFFAYGNPVTERAILDHGYRLAFDTSHCFIYLHGDNDALCASLAKLKDQVVHYHLVDSMGQSHDSLPLGTGKIDWARVWPLLNPRATNIYEINLADQTDCQEQLASHRYLTGLIG</sequence>
<proteinExistence type="predicted"/>
<dbReference type="GO" id="GO:0015021">
    <property type="term" value="F:heparin-sulfate lyase activity"/>
    <property type="evidence" value="ECO:0007669"/>
    <property type="project" value="UniProtKB-EC"/>
</dbReference>
<dbReference type="Proteomes" id="UP000653631">
    <property type="component" value="Unassembled WGS sequence"/>
</dbReference>
<dbReference type="InterPro" id="IPR013022">
    <property type="entry name" value="Xyl_isomerase-like_TIM-brl"/>
</dbReference>
<name>A0A0G9GBH2_LIMFE</name>
<evidence type="ECO:0000313" key="5">
    <source>
        <dbReference type="Proteomes" id="UP000653631"/>
    </source>
</evidence>
<feature type="domain" description="Xylose isomerase-like TIM barrel" evidence="1">
    <location>
        <begin position="49"/>
        <end position="238"/>
    </location>
</feature>
<reference evidence="2 4" key="1">
    <citation type="submission" date="2016-09" db="EMBL/GenBank/DDBJ databases">
        <title>Genome Sequence of the Lactobacillus fermentum strain NCC2970 (CNCM I-5068).</title>
        <authorList>
            <person name="Barretto C."/>
            <person name="Ngom-Bru C."/>
            <person name="Genevaz A."/>
            <person name="Fournier C."/>
            <person name="Moine D."/>
            <person name="Kassam M."/>
            <person name="Iltis A."/>
            <person name="Sagory-Zalkind P."/>
            <person name="Faucherand G."/>
            <person name="Descombes P."/>
            <person name="Duboux S."/>
        </authorList>
    </citation>
    <scope>NUCLEOTIDE SEQUENCE [LARGE SCALE GENOMIC DNA]</scope>
    <source>
        <strain evidence="2 4">NCC2970</strain>
    </source>
</reference>
<keyword evidence="2" id="KW-0456">Lyase</keyword>
<keyword evidence="2" id="KW-0413">Isomerase</keyword>
<dbReference type="GO" id="GO:0016853">
    <property type="term" value="F:isomerase activity"/>
    <property type="evidence" value="ECO:0007669"/>
    <property type="project" value="UniProtKB-KW"/>
</dbReference>
<dbReference type="EMBL" id="CP017151">
    <property type="protein sequence ID" value="AOR74269.1"/>
    <property type="molecule type" value="Genomic_DNA"/>
</dbReference>
<reference evidence="3 5" key="2">
    <citation type="submission" date="2021-01" db="EMBL/GenBank/DDBJ databases">
        <title>Development of a method for detection of lactic acid bacteria that cause putrefactive shochu mash.</title>
        <authorList>
            <person name="Takashita H."/>
            <person name="Fujihara E."/>
            <person name="Takayama K."/>
            <person name="Yamamoto H."/>
            <person name="Mizutani M."/>
            <person name="Kajiwara Y."/>
        </authorList>
    </citation>
    <scope>NUCLEOTIDE SEQUENCE [LARGE SCALE GENOMIC DNA]</scope>
    <source>
        <strain evidence="3 5">01-B1</strain>
    </source>
</reference>